<keyword evidence="1" id="KW-1133">Transmembrane helix</keyword>
<proteinExistence type="predicted"/>
<sequence length="364" mass="41486">MLNSKYFYYLFLINALINIINYVPRTLINDRFAGALPSIFISMVVGTMLLYGFAKTISHFGGKGLPEIFAERFSKIISLPLLILYSGLWFVAGIITMISFVDITVRFVSPDISPYAVIIGFLLVVSFFAHLSEESILYALETLLFLFTPIILYILIKSLLSPDFSWDAVMQVITYMWTKPKYGTVAAGTFIFSGYFNLAIFNRCFKRLNTRYIWTIPITGLMILLVTFLVPIGYHGTIGVEDHIFSWFSTADSIRMELFIIERLLFLFYTIYLALSLVSAVIHWHVGLELFKGAFGPKEGNSGFKKADWWILGSFSLLTVLIMSQLDQERLALFGQWFLNVRLVGEFALLAVILFVRIRSVKKA</sequence>
<evidence type="ECO:0000313" key="3">
    <source>
        <dbReference type="Proteomes" id="UP001306950"/>
    </source>
</evidence>
<gene>
    <name evidence="2" type="ORF">V3851_17495</name>
</gene>
<comment type="caution">
    <text evidence="2">The sequence shown here is derived from an EMBL/GenBank/DDBJ whole genome shotgun (WGS) entry which is preliminary data.</text>
</comment>
<feature type="transmembrane region" description="Helical" evidence="1">
    <location>
        <begin position="266"/>
        <end position="286"/>
    </location>
</feature>
<feature type="transmembrane region" description="Helical" evidence="1">
    <location>
        <begin position="182"/>
        <end position="200"/>
    </location>
</feature>
<feature type="transmembrane region" description="Helical" evidence="1">
    <location>
        <begin position="307"/>
        <end position="325"/>
    </location>
</feature>
<dbReference type="InterPro" id="IPR004761">
    <property type="entry name" value="Spore_GerAB"/>
</dbReference>
<organism evidence="2 3">
    <name type="scientific">Paenibacillus haidiansis</name>
    <dbReference type="NCBI Taxonomy" id="1574488"/>
    <lineage>
        <taxon>Bacteria</taxon>
        <taxon>Bacillati</taxon>
        <taxon>Bacillota</taxon>
        <taxon>Bacilli</taxon>
        <taxon>Bacillales</taxon>
        <taxon>Paenibacillaceae</taxon>
        <taxon>Paenibacillus</taxon>
    </lineage>
</organism>
<dbReference type="EMBL" id="JAZHPZ010000009">
    <property type="protein sequence ID" value="MEF2967626.1"/>
    <property type="molecule type" value="Genomic_DNA"/>
</dbReference>
<feature type="transmembrane region" description="Helical" evidence="1">
    <location>
        <begin position="337"/>
        <end position="356"/>
    </location>
</feature>
<feature type="transmembrane region" description="Helical" evidence="1">
    <location>
        <begin position="136"/>
        <end position="156"/>
    </location>
</feature>
<reference evidence="2 3" key="1">
    <citation type="submission" date="2024-02" db="EMBL/GenBank/DDBJ databases">
        <title>A nitrogen-fixing paenibacillus bacterium.</title>
        <authorList>
            <person name="Zhang W.L."/>
            <person name="Chen S.F."/>
        </authorList>
    </citation>
    <scope>NUCLEOTIDE SEQUENCE [LARGE SCALE GENOMIC DNA]</scope>
    <source>
        <strain evidence="2 3">M1</strain>
    </source>
</reference>
<accession>A0ABU7VV33</accession>
<feature type="transmembrane region" description="Helical" evidence="1">
    <location>
        <begin position="112"/>
        <end position="129"/>
    </location>
</feature>
<keyword evidence="1" id="KW-0472">Membrane</keyword>
<dbReference type="Proteomes" id="UP001306950">
    <property type="component" value="Unassembled WGS sequence"/>
</dbReference>
<dbReference type="RefSeq" id="WP_331847845.1">
    <property type="nucleotide sequence ID" value="NZ_JAZHPZ010000009.1"/>
</dbReference>
<feature type="transmembrane region" description="Helical" evidence="1">
    <location>
        <begin position="75"/>
        <end position="100"/>
    </location>
</feature>
<evidence type="ECO:0000313" key="2">
    <source>
        <dbReference type="EMBL" id="MEF2967626.1"/>
    </source>
</evidence>
<feature type="transmembrane region" description="Helical" evidence="1">
    <location>
        <begin position="212"/>
        <end position="234"/>
    </location>
</feature>
<name>A0ABU7VV33_9BACL</name>
<evidence type="ECO:0000256" key="1">
    <source>
        <dbReference type="SAM" id="Phobius"/>
    </source>
</evidence>
<feature type="transmembrane region" description="Helical" evidence="1">
    <location>
        <begin position="7"/>
        <end position="23"/>
    </location>
</feature>
<protein>
    <submittedName>
        <fullName evidence="2">GerAB/ArcD/ProY family transporter</fullName>
    </submittedName>
</protein>
<keyword evidence="3" id="KW-1185">Reference proteome</keyword>
<dbReference type="Pfam" id="PF03845">
    <property type="entry name" value="Spore_permease"/>
    <property type="match status" value="1"/>
</dbReference>
<keyword evidence="1" id="KW-0812">Transmembrane</keyword>
<feature type="transmembrane region" description="Helical" evidence="1">
    <location>
        <begin position="35"/>
        <end position="54"/>
    </location>
</feature>